<feature type="binding site" evidence="8">
    <location>
        <position position="144"/>
    </location>
    <ligand>
        <name>substrate</name>
    </ligand>
</feature>
<dbReference type="Proteomes" id="UP000006558">
    <property type="component" value="Chromosome"/>
</dbReference>
<proteinExistence type="inferred from homology"/>
<dbReference type="FunFam" id="3.40.1160.10:FF:000040">
    <property type="entry name" value="Glutamate 5-kinase"/>
    <property type="match status" value="1"/>
</dbReference>
<comment type="caution">
    <text evidence="8">Lacks conserved residue(s) required for the propagation of feature annotation.</text>
</comment>
<keyword evidence="3 8" id="KW-0641">Proline biosynthesis</keyword>
<name>A5IKB5_THEP1</name>
<dbReference type="PIRSF" id="PIRSF000729">
    <property type="entry name" value="GK"/>
    <property type="match status" value="1"/>
</dbReference>
<accession>A5IKB5</accession>
<keyword evidence="1 8" id="KW-0963">Cytoplasm</keyword>
<dbReference type="InterPro" id="IPR041739">
    <property type="entry name" value="G5K_ProB"/>
</dbReference>
<evidence type="ECO:0000256" key="3">
    <source>
        <dbReference type="ARBA" id="ARBA00022650"/>
    </source>
</evidence>
<feature type="binding site" evidence="8">
    <location>
        <position position="6"/>
    </location>
    <ligand>
        <name>ATP</name>
        <dbReference type="ChEBI" id="CHEBI:30616"/>
    </ligand>
</feature>
<dbReference type="InterPro" id="IPR011529">
    <property type="entry name" value="Glu_5kinase"/>
</dbReference>
<dbReference type="RefSeq" id="WP_011943229.1">
    <property type="nucleotide sequence ID" value="NC_009486.1"/>
</dbReference>
<gene>
    <name evidence="8" type="primary">proB</name>
    <name evidence="10" type="ordered locus">Tpet_0618</name>
</gene>
<dbReference type="SUPFAM" id="SSF53633">
    <property type="entry name" value="Carbamate kinase-like"/>
    <property type="match status" value="1"/>
</dbReference>
<dbReference type="InterPro" id="IPR001048">
    <property type="entry name" value="Asp/Glu/Uridylate_kinase"/>
</dbReference>
<keyword evidence="6 8" id="KW-0418">Kinase</keyword>
<protein>
    <recommendedName>
        <fullName evidence="8">Glutamate 5-kinase</fullName>
        <ecNumber evidence="8">2.7.2.11</ecNumber>
    </recommendedName>
    <alternativeName>
        <fullName evidence="8">Gamma-glutamyl kinase</fullName>
        <shortName evidence="8">GK</shortName>
    </alternativeName>
</protein>
<dbReference type="PANTHER" id="PTHR43654">
    <property type="entry name" value="GLUTAMATE 5-KINASE"/>
    <property type="match status" value="1"/>
</dbReference>
<feature type="binding site" evidence="8">
    <location>
        <position position="132"/>
    </location>
    <ligand>
        <name>substrate</name>
    </ligand>
</feature>
<reference evidence="10 11" key="2">
    <citation type="journal article" date="2009" name="Proc. Natl. Acad. Sci. U.S.A.">
        <title>On the chimeric nature, thermophilic origin, and phylogenetic placement of the Thermotogales.</title>
        <authorList>
            <person name="Zhaxybayeva O."/>
            <person name="Swithers K.S."/>
            <person name="Lapierre P."/>
            <person name="Fournier G.P."/>
            <person name="Bickhart D.M."/>
            <person name="DeBoy R.T."/>
            <person name="Nelson K.E."/>
            <person name="Nesbo C.L."/>
            <person name="Doolittle W.F."/>
            <person name="Gogarten J.P."/>
            <person name="Noll K.M."/>
        </authorList>
    </citation>
    <scope>NUCLEOTIDE SEQUENCE [LARGE SCALE GENOMIC DNA]</scope>
    <source>
        <strain evidence="11">ATCC BAA-488 / DSM 13995 / JCM 10881 / RKU-1</strain>
    </source>
</reference>
<evidence type="ECO:0000256" key="8">
    <source>
        <dbReference type="HAMAP-Rule" id="MF_00456"/>
    </source>
</evidence>
<dbReference type="GO" id="GO:0004349">
    <property type="term" value="F:glutamate 5-kinase activity"/>
    <property type="evidence" value="ECO:0007669"/>
    <property type="project" value="UniProtKB-UniRule"/>
</dbReference>
<organism evidence="10 11">
    <name type="scientific">Thermotoga petrophila (strain ATCC BAA-488 / DSM 13995 / JCM 10881 / RKU-1)</name>
    <dbReference type="NCBI Taxonomy" id="390874"/>
    <lineage>
        <taxon>Bacteria</taxon>
        <taxon>Thermotogati</taxon>
        <taxon>Thermotogota</taxon>
        <taxon>Thermotogae</taxon>
        <taxon>Thermotogales</taxon>
        <taxon>Thermotogaceae</taxon>
        <taxon>Thermotoga</taxon>
    </lineage>
</organism>
<dbReference type="InterPro" id="IPR005715">
    <property type="entry name" value="Glu_5kinase/COase_Synthase"/>
</dbReference>
<dbReference type="HOGENOM" id="CLU_025400_2_0_0"/>
<evidence type="ECO:0000256" key="5">
    <source>
        <dbReference type="ARBA" id="ARBA00022741"/>
    </source>
</evidence>
<dbReference type="CDD" id="cd04242">
    <property type="entry name" value="AAK_G5K_ProB"/>
    <property type="match status" value="1"/>
</dbReference>
<dbReference type="KEGG" id="tpt:Tpet_0618"/>
<dbReference type="EC" id="2.7.2.11" evidence="8"/>
<comment type="subcellular location">
    <subcellularLocation>
        <location evidence="8">Cytoplasm</location>
    </subcellularLocation>
</comment>
<dbReference type="GO" id="GO:0005524">
    <property type="term" value="F:ATP binding"/>
    <property type="evidence" value="ECO:0007669"/>
    <property type="project" value="UniProtKB-KW"/>
</dbReference>
<dbReference type="Gene3D" id="2.30.130.10">
    <property type="entry name" value="PUA domain"/>
    <property type="match status" value="1"/>
</dbReference>
<dbReference type="GO" id="GO:0005829">
    <property type="term" value="C:cytosol"/>
    <property type="evidence" value="ECO:0007669"/>
    <property type="project" value="TreeGrafter"/>
</dbReference>
<comment type="pathway">
    <text evidence="8">Amino-acid biosynthesis; L-proline biosynthesis; L-glutamate 5-semialdehyde from L-glutamate: step 1/2.</text>
</comment>
<dbReference type="PROSITE" id="PS50890">
    <property type="entry name" value="PUA"/>
    <property type="match status" value="1"/>
</dbReference>
<dbReference type="PROSITE" id="PS00902">
    <property type="entry name" value="GLUTAMATE_5_KINASE"/>
    <property type="match status" value="1"/>
</dbReference>
<keyword evidence="7 8" id="KW-0067">ATP-binding</keyword>
<dbReference type="InterPro" id="IPR001057">
    <property type="entry name" value="Glu/AcGlu_kinase"/>
</dbReference>
<dbReference type="FunFam" id="2.30.130.10:FF:000007">
    <property type="entry name" value="Glutamate 5-kinase"/>
    <property type="match status" value="1"/>
</dbReference>
<evidence type="ECO:0000259" key="9">
    <source>
        <dbReference type="SMART" id="SM00359"/>
    </source>
</evidence>
<evidence type="ECO:0000313" key="10">
    <source>
        <dbReference type="EMBL" id="ABQ46638.1"/>
    </source>
</evidence>
<evidence type="ECO:0000256" key="7">
    <source>
        <dbReference type="ARBA" id="ARBA00022840"/>
    </source>
</evidence>
<keyword evidence="5 8" id="KW-0547">Nucleotide-binding</keyword>
<dbReference type="EMBL" id="CP000702">
    <property type="protein sequence ID" value="ABQ46638.1"/>
    <property type="molecule type" value="Genomic_DNA"/>
</dbReference>
<dbReference type="Pfam" id="PF01472">
    <property type="entry name" value="PUA"/>
    <property type="match status" value="1"/>
</dbReference>
<reference evidence="11" key="1">
    <citation type="submission" date="2007-05" db="EMBL/GenBank/DDBJ databases">
        <title>Complete sequence of Thermotoga petrophila RKU-1.</title>
        <authorList>
            <consortium name="US DOE Joint Genome Institute"/>
            <person name="Copeland A."/>
            <person name="Lucas S."/>
            <person name="Lapidus A."/>
            <person name="Barry K."/>
            <person name="Glavina del Rio T."/>
            <person name="Dalin E."/>
            <person name="Tice H."/>
            <person name="Pitluck S."/>
            <person name="Sims D."/>
            <person name="Brettin T."/>
            <person name="Bruce D."/>
            <person name="Detter J.C."/>
            <person name="Han C."/>
            <person name="Tapia R."/>
            <person name="Schmutz J."/>
            <person name="Larimer F."/>
            <person name="Land M."/>
            <person name="Hauser L."/>
            <person name="Kyrpides N."/>
            <person name="Mikhailova N."/>
            <person name="Nelson K."/>
            <person name="Gogarten J.P."/>
            <person name="Noll K."/>
            <person name="Richardson P."/>
        </authorList>
    </citation>
    <scope>NUCLEOTIDE SEQUENCE [LARGE SCALE GENOMIC DNA]</scope>
    <source>
        <strain evidence="11">ATCC BAA-488 / DSM 13995 / JCM 10881 / RKU-1</strain>
    </source>
</reference>
<dbReference type="NCBIfam" id="TIGR01027">
    <property type="entry name" value="proB"/>
    <property type="match status" value="1"/>
</dbReference>
<comment type="catalytic activity">
    <reaction evidence="8">
        <text>L-glutamate + ATP = L-glutamyl 5-phosphate + ADP</text>
        <dbReference type="Rhea" id="RHEA:14877"/>
        <dbReference type="ChEBI" id="CHEBI:29985"/>
        <dbReference type="ChEBI" id="CHEBI:30616"/>
        <dbReference type="ChEBI" id="CHEBI:58274"/>
        <dbReference type="ChEBI" id="CHEBI:456216"/>
        <dbReference type="EC" id="2.7.2.11"/>
    </reaction>
</comment>
<dbReference type="InterPro" id="IPR036393">
    <property type="entry name" value="AceGlu_kinase-like_sf"/>
</dbReference>
<dbReference type="GO" id="GO:0003723">
    <property type="term" value="F:RNA binding"/>
    <property type="evidence" value="ECO:0007669"/>
    <property type="project" value="InterPro"/>
</dbReference>
<evidence type="ECO:0000256" key="6">
    <source>
        <dbReference type="ARBA" id="ARBA00022777"/>
    </source>
</evidence>
<dbReference type="Pfam" id="PF00696">
    <property type="entry name" value="AA_kinase"/>
    <property type="match status" value="1"/>
</dbReference>
<dbReference type="SMART" id="SM00359">
    <property type="entry name" value="PUA"/>
    <property type="match status" value="1"/>
</dbReference>
<feature type="binding site" evidence="8">
    <location>
        <begin position="196"/>
        <end position="202"/>
    </location>
    <ligand>
        <name>ATP</name>
        <dbReference type="ChEBI" id="CHEBI:30616"/>
    </ligand>
</feature>
<dbReference type="AlphaFoldDB" id="A5IKB5"/>
<dbReference type="GO" id="GO:0055129">
    <property type="term" value="P:L-proline biosynthetic process"/>
    <property type="evidence" value="ECO:0007669"/>
    <property type="project" value="UniProtKB-UniRule"/>
</dbReference>
<keyword evidence="2 8" id="KW-0028">Amino-acid biosynthesis</keyword>
<comment type="similarity">
    <text evidence="8">Belongs to the glutamate 5-kinase family.</text>
</comment>
<dbReference type="PANTHER" id="PTHR43654:SF1">
    <property type="entry name" value="ISOPENTENYL PHOSPHATE KINASE"/>
    <property type="match status" value="1"/>
</dbReference>
<dbReference type="CDD" id="cd21157">
    <property type="entry name" value="PUA_G5K"/>
    <property type="match status" value="1"/>
</dbReference>
<dbReference type="InterPro" id="IPR019797">
    <property type="entry name" value="Glutamate_5-kinase_CS"/>
</dbReference>
<keyword evidence="4 8" id="KW-0808">Transferase</keyword>
<dbReference type="PRINTS" id="PR00474">
    <property type="entry name" value="GLU5KINASE"/>
</dbReference>
<evidence type="ECO:0000256" key="2">
    <source>
        <dbReference type="ARBA" id="ARBA00022605"/>
    </source>
</evidence>
<dbReference type="UniPathway" id="UPA00098">
    <property type="reaction ID" value="UER00359"/>
</dbReference>
<evidence type="ECO:0000313" key="11">
    <source>
        <dbReference type="Proteomes" id="UP000006558"/>
    </source>
</evidence>
<evidence type="ECO:0000256" key="4">
    <source>
        <dbReference type="ARBA" id="ARBA00022679"/>
    </source>
</evidence>
<dbReference type="InterPro" id="IPR015947">
    <property type="entry name" value="PUA-like_sf"/>
</dbReference>
<dbReference type="HAMAP" id="MF_00456">
    <property type="entry name" value="ProB"/>
    <property type="match status" value="1"/>
</dbReference>
<feature type="binding site" evidence="8">
    <location>
        <position position="45"/>
    </location>
    <ligand>
        <name>substrate</name>
    </ligand>
</feature>
<dbReference type="InterPro" id="IPR002478">
    <property type="entry name" value="PUA"/>
</dbReference>
<comment type="function">
    <text evidence="8">Catalyzes the transfer of a phosphate group to glutamate to form L-glutamate 5-phosphate.</text>
</comment>
<dbReference type="eggNOG" id="COG0263">
    <property type="taxonomic scope" value="Bacteria"/>
</dbReference>
<dbReference type="STRING" id="390874.Tpet_0618"/>
<dbReference type="InterPro" id="IPR036974">
    <property type="entry name" value="PUA_sf"/>
</dbReference>
<evidence type="ECO:0000256" key="1">
    <source>
        <dbReference type="ARBA" id="ARBA00022490"/>
    </source>
</evidence>
<sequence length="351" mass="38104">MKVVVKVGSNLLVGSSGLRKSYIAELCREVARLKSQGHEISIITSGARAAGFTYLGKGKRTQDLHIKQALCAVGQVQLMKVYENAFDFYGIKIAQILLTRDTFSNRKRYLNLRNTLIGLSEFDVVPIVNENDTVATEEITLGDNDTLAAMFSIAWDADFLVLFTTVDGVIDENGNLVERFDESVKLKDMGKSSWGTGGIRSKIESALMASRCGVKATICSGNDVSNLTRFVKGEPVGTVFEPQGRLKAKKAWIAFLSEPAGKIYVNKGAEEALKSGNSLLPVGVTGVEGTFDVGDVVEIVNEEGELVGRGIVNYSSSDLEKIAGHKSSDLRKILGYEGNKVVVHIDNMWLA</sequence>
<dbReference type="SUPFAM" id="SSF88697">
    <property type="entry name" value="PUA domain-like"/>
    <property type="match status" value="1"/>
</dbReference>
<feature type="domain" description="PUA" evidence="9">
    <location>
        <begin position="261"/>
        <end position="343"/>
    </location>
</feature>
<dbReference type="Gene3D" id="3.40.1160.10">
    <property type="entry name" value="Acetylglutamate kinase-like"/>
    <property type="match status" value="1"/>
</dbReference>